<sequence>MSELTAAERKWVKQVNALMAKCPSKRLGFYTGGDPNVGIYDNTHQEEIDADGGDLVNILQRNGWGFSEYINFPQPVDAVCI</sequence>
<name>A0ABM9ST20_YERAL</name>
<dbReference type="Proteomes" id="UP000038647">
    <property type="component" value="Unassembled WGS sequence"/>
</dbReference>
<dbReference type="EMBL" id="CQEH01000008">
    <property type="protein sequence ID" value="CNL04134.1"/>
    <property type="molecule type" value="Genomic_DNA"/>
</dbReference>
<evidence type="ECO:0000313" key="2">
    <source>
        <dbReference type="Proteomes" id="UP000038647"/>
    </source>
</evidence>
<protein>
    <submittedName>
        <fullName evidence="1">Uncharacterized protein</fullName>
    </submittedName>
</protein>
<organism evidence="1 2">
    <name type="scientific">Yersinia aldovae</name>
    <dbReference type="NCBI Taxonomy" id="29483"/>
    <lineage>
        <taxon>Bacteria</taxon>
        <taxon>Pseudomonadati</taxon>
        <taxon>Pseudomonadota</taxon>
        <taxon>Gammaproteobacteria</taxon>
        <taxon>Enterobacterales</taxon>
        <taxon>Yersiniaceae</taxon>
        <taxon>Yersinia</taxon>
    </lineage>
</organism>
<keyword evidence="2" id="KW-1185">Reference proteome</keyword>
<gene>
    <name evidence="1" type="ORF">ERS137966_02038</name>
</gene>
<evidence type="ECO:0000313" key="1">
    <source>
        <dbReference type="EMBL" id="CNL04134.1"/>
    </source>
</evidence>
<dbReference type="RefSeq" id="WP_049603816.1">
    <property type="nucleotide sequence ID" value="NZ_CQEH01000008.1"/>
</dbReference>
<proteinExistence type="predicted"/>
<comment type="caution">
    <text evidence="1">The sequence shown here is derived from an EMBL/GenBank/DDBJ whole genome shotgun (WGS) entry which is preliminary data.</text>
</comment>
<accession>A0ABM9ST20</accession>
<reference evidence="1 2" key="1">
    <citation type="submission" date="2015-03" db="EMBL/GenBank/DDBJ databases">
        <authorList>
            <consortium name="Pathogen Informatics"/>
            <person name="Murphy D."/>
        </authorList>
    </citation>
    <scope>NUCLEOTIDE SEQUENCE [LARGE SCALE GENOMIC DNA]</scope>
    <source>
        <strain evidence="1 2">IP08791</strain>
    </source>
</reference>